<sequence>MQRQSASLGREALTHPAGTREGRPVARTHLLRGAALAGSLALTTAVLPTSVALAAAGESAAQHRGRAADRQDTALAFDSAAYTTISVTVDGQPVNVRWYKEICYVAAPVAAAAQQAGGPGGGTTTIPNTACGYQSMNVFVPESAFGDQRTPVYLALNNSGWKASYIKASVTDGGSYDSATSNVGAALKAGYVFADVANRSRGLTGADGSSPGKAPAAVVDAKAAVRYLRLNDATMPGSAERIVVNGTSGGGALVSILGASGNSGEYDPYLAAIGAAGIDAKGRSTLRDDVFAVNAYCPITDLGNADAAYEWLYNILATRDTTGANPSPTDAAAIAARFPAYEQSLGLRNPDGSRLTAATMLDAINKEVIRSAETYVKADPAHTIPPLGGTFEIQSGGPGGPPTTKSYVNDWIDLDTTTGTVRSVDMTRYLAFVATQATLKTTPAFDAVGVNGNTTSGTETNLFGPPAQKYMNYTEYGWNHNDVAGDGSGIDDTGLTWDQYTGKKSTTVDDQVHLVDPMDFVGTGADTAPNWYIRNGTRDRDTAFTVSVNLDRALAADKQVKDLNYRLAWNQPHAGNYDVPEAMAWIADVVRKAGNPLVSGQRG</sequence>
<evidence type="ECO:0000313" key="4">
    <source>
        <dbReference type="Proteomes" id="UP001230654"/>
    </source>
</evidence>
<accession>A0ABU0P062</accession>
<gene>
    <name evidence="3" type="ORF">QF030_006971</name>
</gene>
<feature type="region of interest" description="Disordered" evidence="1">
    <location>
        <begin position="1"/>
        <end position="24"/>
    </location>
</feature>
<evidence type="ECO:0000259" key="2">
    <source>
        <dbReference type="Pfam" id="PF20434"/>
    </source>
</evidence>
<proteinExistence type="predicted"/>
<organism evidence="3 4">
    <name type="scientific">Streptomyces rishiriensis</name>
    <dbReference type="NCBI Taxonomy" id="68264"/>
    <lineage>
        <taxon>Bacteria</taxon>
        <taxon>Bacillati</taxon>
        <taxon>Actinomycetota</taxon>
        <taxon>Actinomycetes</taxon>
        <taxon>Kitasatosporales</taxon>
        <taxon>Streptomycetaceae</taxon>
        <taxon>Streptomyces</taxon>
    </lineage>
</organism>
<keyword evidence="4" id="KW-1185">Reference proteome</keyword>
<dbReference type="EMBL" id="JAUSWV010000002">
    <property type="protein sequence ID" value="MDQ0584793.1"/>
    <property type="molecule type" value="Genomic_DNA"/>
</dbReference>
<dbReference type="Proteomes" id="UP001230654">
    <property type="component" value="Unassembled WGS sequence"/>
</dbReference>
<dbReference type="InterPro" id="IPR029058">
    <property type="entry name" value="AB_hydrolase_fold"/>
</dbReference>
<dbReference type="SUPFAM" id="SSF53474">
    <property type="entry name" value="alpha/beta-Hydrolases"/>
    <property type="match status" value="1"/>
</dbReference>
<comment type="caution">
    <text evidence="3">The sequence shown here is derived from an EMBL/GenBank/DDBJ whole genome shotgun (WGS) entry which is preliminary data.</text>
</comment>
<reference evidence="3 4" key="1">
    <citation type="submission" date="2023-07" db="EMBL/GenBank/DDBJ databases">
        <title>Comparative genomics of wheat-associated soil bacteria to identify genetic determinants of phenazine resistance.</title>
        <authorList>
            <person name="Mouncey N."/>
        </authorList>
    </citation>
    <scope>NUCLEOTIDE SEQUENCE [LARGE SCALE GENOMIC DNA]</scope>
    <source>
        <strain evidence="3 4">B2I6</strain>
    </source>
</reference>
<dbReference type="Pfam" id="PF20434">
    <property type="entry name" value="BD-FAE"/>
    <property type="match status" value="1"/>
</dbReference>
<feature type="domain" description="BD-FAE-like" evidence="2">
    <location>
        <begin position="150"/>
        <end position="268"/>
    </location>
</feature>
<protein>
    <recommendedName>
        <fullName evidence="2">BD-FAE-like domain-containing protein</fullName>
    </recommendedName>
</protein>
<dbReference type="NCBIfam" id="NF041556">
    <property type="entry name" value="tannase_B"/>
    <property type="match status" value="1"/>
</dbReference>
<dbReference type="RefSeq" id="WP_307166545.1">
    <property type="nucleotide sequence ID" value="NZ_JAUSWV010000002.1"/>
</dbReference>
<evidence type="ECO:0000313" key="3">
    <source>
        <dbReference type="EMBL" id="MDQ0584793.1"/>
    </source>
</evidence>
<dbReference type="Gene3D" id="3.40.50.1820">
    <property type="entry name" value="alpha/beta hydrolase"/>
    <property type="match status" value="1"/>
</dbReference>
<dbReference type="InterPro" id="IPR049492">
    <property type="entry name" value="BD-FAE-like_dom"/>
</dbReference>
<name>A0ABU0P062_STRRH</name>
<evidence type="ECO:0000256" key="1">
    <source>
        <dbReference type="SAM" id="MobiDB-lite"/>
    </source>
</evidence>
<dbReference type="InterPro" id="IPR048124">
    <property type="entry name" value="Tannase_B"/>
</dbReference>